<evidence type="ECO:0000313" key="1">
    <source>
        <dbReference type="EMBL" id="KRT14150.1"/>
    </source>
</evidence>
<dbReference type="RefSeq" id="WP_057934235.1">
    <property type="nucleotide sequence ID" value="NZ_LMZQ01000024.1"/>
</dbReference>
<keyword evidence="2" id="KW-1185">Reference proteome</keyword>
<organism evidence="1 2">
    <name type="scientific">Pedobacter ginsenosidimutans</name>
    <dbReference type="NCBI Taxonomy" id="687842"/>
    <lineage>
        <taxon>Bacteria</taxon>
        <taxon>Pseudomonadati</taxon>
        <taxon>Bacteroidota</taxon>
        <taxon>Sphingobacteriia</taxon>
        <taxon>Sphingobacteriales</taxon>
        <taxon>Sphingobacteriaceae</taxon>
        <taxon>Pedobacter</taxon>
    </lineage>
</organism>
<name>A0A0T5VJW8_9SPHI</name>
<evidence type="ECO:0000313" key="2">
    <source>
        <dbReference type="Proteomes" id="UP000051950"/>
    </source>
</evidence>
<accession>A0A0T5VJW8</accession>
<reference evidence="1 2" key="1">
    <citation type="submission" date="2015-11" db="EMBL/GenBank/DDBJ databases">
        <title>Sequence of Pedobacter ginsenosidimutans.</title>
        <authorList>
            <person name="Carson E."/>
            <person name="Keyser V."/>
            <person name="Newman J."/>
            <person name="Miller J."/>
        </authorList>
    </citation>
    <scope>NUCLEOTIDE SEQUENCE [LARGE SCALE GENOMIC DNA]</scope>
    <source>
        <strain evidence="1 2">KACC 14530</strain>
    </source>
</reference>
<dbReference type="AlphaFoldDB" id="A0A0T5VJW8"/>
<dbReference type="EMBL" id="LMZQ01000024">
    <property type="protein sequence ID" value="KRT14150.1"/>
    <property type="molecule type" value="Genomic_DNA"/>
</dbReference>
<dbReference type="STRING" id="687842.ASU31_21050"/>
<protein>
    <submittedName>
        <fullName evidence="1">Uncharacterized protein</fullName>
    </submittedName>
</protein>
<sequence length="70" mass="7944">MKIWYVLLLVFFPYFLFSQNYLGGRLSAIDNHFFLRADPFGIALTPNREMVTACAINLYGKFLTGGGYAV</sequence>
<comment type="caution">
    <text evidence="1">The sequence shown here is derived from an EMBL/GenBank/DDBJ whole genome shotgun (WGS) entry which is preliminary data.</text>
</comment>
<dbReference type="Proteomes" id="UP000051950">
    <property type="component" value="Unassembled WGS sequence"/>
</dbReference>
<gene>
    <name evidence="1" type="ORF">ASU31_21050</name>
</gene>
<proteinExistence type="predicted"/>